<dbReference type="RefSeq" id="WP_303763077.1">
    <property type="nucleotide sequence ID" value="NZ_JABZGR010000004.1"/>
</dbReference>
<evidence type="ECO:0000256" key="1">
    <source>
        <dbReference type="ARBA" id="ARBA00022730"/>
    </source>
</evidence>
<feature type="domain" description="Large ribosomal subunit protein bL25 L25" evidence="6">
    <location>
        <begin position="7"/>
        <end position="97"/>
    </location>
</feature>
<organism evidence="8 9">
    <name type="scientific">Alloprevotella tannerae</name>
    <dbReference type="NCBI Taxonomy" id="76122"/>
    <lineage>
        <taxon>Bacteria</taxon>
        <taxon>Pseudomonadati</taxon>
        <taxon>Bacteroidota</taxon>
        <taxon>Bacteroidia</taxon>
        <taxon>Bacteroidales</taxon>
        <taxon>Prevotellaceae</taxon>
        <taxon>Alloprevotella</taxon>
    </lineage>
</organism>
<dbReference type="NCBIfam" id="NF004132">
    <property type="entry name" value="PRK05618.2-2"/>
    <property type="match status" value="1"/>
</dbReference>
<dbReference type="GO" id="GO:0008097">
    <property type="term" value="F:5S rRNA binding"/>
    <property type="evidence" value="ECO:0007669"/>
    <property type="project" value="InterPro"/>
</dbReference>
<dbReference type="InterPro" id="IPR020056">
    <property type="entry name" value="Rbsml_bL25/Gln-tRNA_synth_N"/>
</dbReference>
<feature type="domain" description="Large ribosomal subunit protein bL25 beta" evidence="7">
    <location>
        <begin position="106"/>
        <end position="186"/>
    </location>
</feature>
<comment type="caution">
    <text evidence="8">The sequence shown here is derived from an EMBL/GenBank/DDBJ whole genome shotgun (WGS) entry which is preliminary data.</text>
</comment>
<protein>
    <recommendedName>
        <fullName evidence="5">Large ribosomal subunit protein bL25</fullName>
    </recommendedName>
    <alternativeName>
        <fullName evidence="5">General stress protein CTC</fullName>
    </alternativeName>
</protein>
<dbReference type="CDD" id="cd00495">
    <property type="entry name" value="Ribosomal_L25_TL5_CTC"/>
    <property type="match status" value="1"/>
</dbReference>
<dbReference type="GO" id="GO:0003735">
    <property type="term" value="F:structural constituent of ribosome"/>
    <property type="evidence" value="ECO:0007669"/>
    <property type="project" value="InterPro"/>
</dbReference>
<dbReference type="GO" id="GO:0006412">
    <property type="term" value="P:translation"/>
    <property type="evidence" value="ECO:0007669"/>
    <property type="project" value="UniProtKB-UniRule"/>
</dbReference>
<dbReference type="GO" id="GO:0022625">
    <property type="term" value="C:cytosolic large ribosomal subunit"/>
    <property type="evidence" value="ECO:0007669"/>
    <property type="project" value="TreeGrafter"/>
</dbReference>
<evidence type="ECO:0000256" key="5">
    <source>
        <dbReference type="HAMAP-Rule" id="MF_01334"/>
    </source>
</evidence>
<evidence type="ECO:0000256" key="2">
    <source>
        <dbReference type="ARBA" id="ARBA00022884"/>
    </source>
</evidence>
<keyword evidence="3 5" id="KW-0689">Ribosomal protein</keyword>
<dbReference type="InterPro" id="IPR029751">
    <property type="entry name" value="Ribosomal_L25_dom"/>
</dbReference>
<dbReference type="EMBL" id="JABZGR010000004">
    <property type="protein sequence ID" value="MBF0969893.1"/>
    <property type="molecule type" value="Genomic_DNA"/>
</dbReference>
<dbReference type="SUPFAM" id="SSF50715">
    <property type="entry name" value="Ribosomal protein L25-like"/>
    <property type="match status" value="1"/>
</dbReference>
<keyword evidence="2 5" id="KW-0694">RNA-binding</keyword>
<dbReference type="InterPro" id="IPR001021">
    <property type="entry name" value="Ribosomal_bL25_long"/>
</dbReference>
<proteinExistence type="inferred from homology"/>
<keyword evidence="1 5" id="KW-0699">rRNA-binding</keyword>
<dbReference type="InterPro" id="IPR020930">
    <property type="entry name" value="Ribosomal_uL5_bac-type"/>
</dbReference>
<dbReference type="Pfam" id="PF14693">
    <property type="entry name" value="Ribosomal_TL5_C"/>
    <property type="match status" value="1"/>
</dbReference>
<dbReference type="PANTHER" id="PTHR33284:SF1">
    <property type="entry name" value="RIBOSOMAL PROTEIN L25_GLN-TRNA SYNTHETASE, ANTI-CODON-BINDING DOMAIN-CONTAINING PROTEIN"/>
    <property type="match status" value="1"/>
</dbReference>
<dbReference type="PANTHER" id="PTHR33284">
    <property type="entry name" value="RIBOSOMAL PROTEIN L25/GLN-TRNA SYNTHETASE, ANTI-CODON-BINDING DOMAIN-CONTAINING PROTEIN"/>
    <property type="match status" value="1"/>
</dbReference>
<name>A0A929WZC2_9BACT</name>
<dbReference type="InterPro" id="IPR037121">
    <property type="entry name" value="Ribosomal_bL25_C"/>
</dbReference>
<dbReference type="Gene3D" id="2.40.240.10">
    <property type="entry name" value="Ribosomal Protein L25, Chain P"/>
    <property type="match status" value="1"/>
</dbReference>
<evidence type="ECO:0000313" key="9">
    <source>
        <dbReference type="Proteomes" id="UP000704068"/>
    </source>
</evidence>
<evidence type="ECO:0000313" key="8">
    <source>
        <dbReference type="EMBL" id="MBF0969893.1"/>
    </source>
</evidence>
<evidence type="ECO:0000259" key="7">
    <source>
        <dbReference type="Pfam" id="PF14693"/>
    </source>
</evidence>
<dbReference type="InterPro" id="IPR011035">
    <property type="entry name" value="Ribosomal_bL25/Gln-tRNA_synth"/>
</dbReference>
<evidence type="ECO:0000259" key="6">
    <source>
        <dbReference type="Pfam" id="PF01386"/>
    </source>
</evidence>
<keyword evidence="4 5" id="KW-0687">Ribonucleoprotein</keyword>
<comment type="similarity">
    <text evidence="5">Belongs to the bacterial ribosomal protein bL25 family. CTC subfamily.</text>
</comment>
<dbReference type="Proteomes" id="UP000704068">
    <property type="component" value="Unassembled WGS sequence"/>
</dbReference>
<accession>A0A929WZC2</accession>
<evidence type="ECO:0000256" key="4">
    <source>
        <dbReference type="ARBA" id="ARBA00023274"/>
    </source>
</evidence>
<reference evidence="8" key="1">
    <citation type="submission" date="2020-04" db="EMBL/GenBank/DDBJ databases">
        <title>Deep metagenomics examines the oral microbiome during advanced dental caries in children, revealing novel taxa and co-occurrences with host molecules.</title>
        <authorList>
            <person name="Baker J.L."/>
            <person name="Morton J.T."/>
            <person name="Dinis M."/>
            <person name="Alvarez R."/>
            <person name="Tran N.C."/>
            <person name="Knight R."/>
            <person name="Edlund A."/>
        </authorList>
    </citation>
    <scope>NUCLEOTIDE SEQUENCE</scope>
    <source>
        <strain evidence="8">JCVI_34_bin.1</strain>
    </source>
</reference>
<gene>
    <name evidence="5" type="primary">rplY</name>
    <name evidence="5" type="synonym">ctc</name>
    <name evidence="8" type="ORF">HXK21_02465</name>
</gene>
<dbReference type="Gene3D" id="2.170.120.20">
    <property type="entry name" value="Ribosomal protein L25, beta domain"/>
    <property type="match status" value="1"/>
</dbReference>
<dbReference type="Pfam" id="PF01386">
    <property type="entry name" value="Ribosomal_L25p"/>
    <property type="match status" value="1"/>
</dbReference>
<evidence type="ECO:0000256" key="3">
    <source>
        <dbReference type="ARBA" id="ARBA00022980"/>
    </source>
</evidence>
<dbReference type="NCBIfam" id="TIGR00731">
    <property type="entry name" value="bL25_bact_ctc"/>
    <property type="match status" value="1"/>
</dbReference>
<comment type="function">
    <text evidence="5">This is one of the proteins that binds to the 5S RNA in the ribosome where it forms part of the central protuberance.</text>
</comment>
<comment type="subunit">
    <text evidence="5">Part of the 50S ribosomal subunit; part of the 5S rRNA/L5/L18/L25 subcomplex. Contacts the 5S rRNA. Binds to the 5S rRNA independently of L5 and L18.</text>
</comment>
<sequence>MKQISISGVKRTEVGKRATKALRREGLIPCNLYGQQKNENGEAVAMAFAISEKDAQKLIYTPHIYLVDINIDGEDHKAVLRESQFHPVKDNILHIDFLEVHAERPIVIGVPIQTQGLAEGVRAGGRLMTLIRKINVRALYQDIPEKLQIDVTKLKLGKSIKVGDLSYDKIELVTPKDVIVVSVKMTRAAMSQASEAADAEPEEAEA</sequence>
<dbReference type="HAMAP" id="MF_01334">
    <property type="entry name" value="Ribosomal_bL25_CTC"/>
    <property type="match status" value="1"/>
</dbReference>
<dbReference type="AlphaFoldDB" id="A0A929WZC2"/>
<dbReference type="InterPro" id="IPR020057">
    <property type="entry name" value="Ribosomal_bL25_b-dom"/>
</dbReference>